<organism evidence="2 3">
    <name type="scientific">Aspergillus granulosus</name>
    <dbReference type="NCBI Taxonomy" id="176169"/>
    <lineage>
        <taxon>Eukaryota</taxon>
        <taxon>Fungi</taxon>
        <taxon>Dikarya</taxon>
        <taxon>Ascomycota</taxon>
        <taxon>Pezizomycotina</taxon>
        <taxon>Eurotiomycetes</taxon>
        <taxon>Eurotiomycetidae</taxon>
        <taxon>Eurotiales</taxon>
        <taxon>Aspergillaceae</taxon>
        <taxon>Aspergillus</taxon>
        <taxon>Aspergillus subgen. Nidulantes</taxon>
    </lineage>
</organism>
<sequence length="444" mass="50637">MEVSLSILSLSQYVSKYSRRHVFRDLRPYVCTFTKCQNAEKLYATRHEWLYHEMQMHRRKWVCNEECGEEFWSRAEMAGHIPECRRESLTDAQLQIMLDINERPMDDSEGSHCPLCSEGSMSLRRLKPHLAQHLEELSLFVINRSQEEGDDDDCSLASGLAAQAELSRDTVSTSIPGSRISNLSGEDGENISLAKSDIKKSHQPPVENFTAVANARELDSATKAKQWVADIRIPRSTSPSSAQHSTAISAEPPLPVRELSADEQYVMEAFERHADHCYQCNNPLQVDQENRTFCERGQQYAKDVSDYIYSKNGKAHSVVDRELNQPTLVRIPHDCVATHDLLLSIEDGLRIHPEERRSKPVVHDSMAPVISYDRIYPVAPKRSKPATEILEREPGKIRSRRVIVYPTPRHGSPSRGSLYDADAADRIEMVKESSRIYRRTDYTQ</sequence>
<evidence type="ECO:0000313" key="2">
    <source>
        <dbReference type="EMBL" id="KAL2808500.1"/>
    </source>
</evidence>
<keyword evidence="3" id="KW-1185">Reference proteome</keyword>
<protein>
    <recommendedName>
        <fullName evidence="4">C2H2-type domain-containing protein</fullName>
    </recommendedName>
</protein>
<evidence type="ECO:0000313" key="3">
    <source>
        <dbReference type="Proteomes" id="UP001610334"/>
    </source>
</evidence>
<dbReference type="PANTHER" id="PTHR35391">
    <property type="entry name" value="C2H2-TYPE DOMAIN-CONTAINING PROTEIN-RELATED"/>
    <property type="match status" value="1"/>
</dbReference>
<dbReference type="EMBL" id="JBFXLT010000111">
    <property type="protein sequence ID" value="KAL2808500.1"/>
    <property type="molecule type" value="Genomic_DNA"/>
</dbReference>
<evidence type="ECO:0008006" key="4">
    <source>
        <dbReference type="Google" id="ProtNLM"/>
    </source>
</evidence>
<dbReference type="PANTHER" id="PTHR35391:SF7">
    <property type="entry name" value="C2H2-TYPE DOMAIN-CONTAINING PROTEIN"/>
    <property type="match status" value="1"/>
</dbReference>
<evidence type="ECO:0000256" key="1">
    <source>
        <dbReference type="SAM" id="MobiDB-lite"/>
    </source>
</evidence>
<accession>A0ABR4GZJ6</accession>
<proteinExistence type="predicted"/>
<comment type="caution">
    <text evidence="2">The sequence shown here is derived from an EMBL/GenBank/DDBJ whole genome shotgun (WGS) entry which is preliminary data.</text>
</comment>
<feature type="compositionally biased region" description="Polar residues" evidence="1">
    <location>
        <begin position="169"/>
        <end position="184"/>
    </location>
</feature>
<reference evidence="2 3" key="1">
    <citation type="submission" date="2024-07" db="EMBL/GenBank/DDBJ databases">
        <title>Section-level genome sequencing and comparative genomics of Aspergillus sections Usti and Cavernicolus.</title>
        <authorList>
            <consortium name="Lawrence Berkeley National Laboratory"/>
            <person name="Nybo J.L."/>
            <person name="Vesth T.C."/>
            <person name="Theobald S."/>
            <person name="Frisvad J.C."/>
            <person name="Larsen T.O."/>
            <person name="Kjaerboelling I."/>
            <person name="Rothschild-Mancinelli K."/>
            <person name="Lyhne E.K."/>
            <person name="Kogle M.E."/>
            <person name="Barry K."/>
            <person name="Clum A."/>
            <person name="Na H."/>
            <person name="Ledsgaard L."/>
            <person name="Lin J."/>
            <person name="Lipzen A."/>
            <person name="Kuo A."/>
            <person name="Riley R."/>
            <person name="Mondo S."/>
            <person name="Labutti K."/>
            <person name="Haridas S."/>
            <person name="Pangalinan J."/>
            <person name="Salamov A.A."/>
            <person name="Simmons B.A."/>
            <person name="Magnuson J.K."/>
            <person name="Chen J."/>
            <person name="Drula E."/>
            <person name="Henrissat B."/>
            <person name="Wiebenga A."/>
            <person name="Lubbers R.J."/>
            <person name="Gomes A.C."/>
            <person name="Makela M.R."/>
            <person name="Stajich J."/>
            <person name="Grigoriev I.V."/>
            <person name="Mortensen U.H."/>
            <person name="De Vries R.P."/>
            <person name="Baker S.E."/>
            <person name="Andersen M.R."/>
        </authorList>
    </citation>
    <scope>NUCLEOTIDE SEQUENCE [LARGE SCALE GENOMIC DNA]</scope>
    <source>
        <strain evidence="2 3">CBS 588.65</strain>
    </source>
</reference>
<gene>
    <name evidence="2" type="ORF">BJX63DRAFT_34947</name>
</gene>
<name>A0ABR4GZJ6_9EURO</name>
<dbReference type="Proteomes" id="UP001610334">
    <property type="component" value="Unassembled WGS sequence"/>
</dbReference>
<feature type="region of interest" description="Disordered" evidence="1">
    <location>
        <begin position="165"/>
        <end position="188"/>
    </location>
</feature>